<dbReference type="InterPro" id="IPR013407">
    <property type="entry name" value="CRISPR-assoc_prot_Cmr2"/>
</dbReference>
<evidence type="ECO:0000313" key="6">
    <source>
        <dbReference type="Proteomes" id="UP000077339"/>
    </source>
</evidence>
<dbReference type="AlphaFoldDB" id="A0A176JTS7"/>
<reference evidence="5 6" key="1">
    <citation type="submission" date="2014-02" db="EMBL/GenBank/DDBJ databases">
        <title>Kosmotoga genome sequencing.</title>
        <authorList>
            <person name="Pollo S.M."/>
            <person name="Charchuk R."/>
            <person name="Nesbo C.L."/>
        </authorList>
    </citation>
    <scope>NUCLEOTIDE SEQUENCE [LARGE SCALE GENOMIC DNA]</scope>
    <source>
        <strain evidence="5 6">S304</strain>
    </source>
</reference>
<dbReference type="Gene3D" id="3.30.70.270">
    <property type="match status" value="1"/>
</dbReference>
<dbReference type="OrthoDB" id="9758700at2"/>
<keyword evidence="1" id="KW-0547">Nucleotide-binding</keyword>
<dbReference type="Gene3D" id="3.30.70.2220">
    <property type="entry name" value="CRISPR-Cas system, Cmr2 subunit, D1 domain, cysteine cluster"/>
    <property type="match status" value="1"/>
</dbReference>
<dbReference type="NCBIfam" id="TIGR02577">
    <property type="entry name" value="cas_TM1794_Cmr2"/>
    <property type="match status" value="2"/>
</dbReference>
<dbReference type="InterPro" id="IPR038242">
    <property type="entry name" value="Cmr2_N"/>
</dbReference>
<keyword evidence="6" id="KW-1185">Reference proteome</keyword>
<evidence type="ECO:0000313" key="5">
    <source>
        <dbReference type="EMBL" id="OAA26690.1"/>
    </source>
</evidence>
<dbReference type="PROSITE" id="PS50887">
    <property type="entry name" value="GGDEF"/>
    <property type="match status" value="1"/>
</dbReference>
<feature type="domain" description="GGDEF" evidence="4">
    <location>
        <begin position="473"/>
        <end position="681"/>
    </location>
</feature>
<gene>
    <name evidence="5" type="ORF">AT15_06335</name>
</gene>
<dbReference type="CDD" id="cd09679">
    <property type="entry name" value="Cas10_III"/>
    <property type="match status" value="1"/>
</dbReference>
<name>A0A176JTS7_9BACT</name>
<dbReference type="PATRIC" id="fig|1453497.3.peg.1266"/>
<dbReference type="Pfam" id="PF22335">
    <property type="entry name" value="Cas10-Cmr2_palm2"/>
    <property type="match status" value="1"/>
</dbReference>
<dbReference type="GO" id="GO:0000166">
    <property type="term" value="F:nucleotide binding"/>
    <property type="evidence" value="ECO:0007669"/>
    <property type="project" value="UniProtKB-KW"/>
</dbReference>
<dbReference type="InterPro" id="IPR054767">
    <property type="entry name" value="Cas10-Cmr2_palm2"/>
</dbReference>
<keyword evidence="2" id="KW-0051">Antiviral defense</keyword>
<dbReference type="InterPro" id="IPR024615">
    <property type="entry name" value="CRISPR-assoc_Cmr2_N"/>
</dbReference>
<dbReference type="STRING" id="1453497.AT15_06335"/>
<dbReference type="InterPro" id="IPR000160">
    <property type="entry name" value="GGDEF_dom"/>
</dbReference>
<feature type="coiled-coil region" evidence="3">
    <location>
        <begin position="91"/>
        <end position="118"/>
    </location>
</feature>
<dbReference type="GO" id="GO:0051607">
    <property type="term" value="P:defense response to virus"/>
    <property type="evidence" value="ECO:0007669"/>
    <property type="project" value="UniProtKB-KW"/>
</dbReference>
<protein>
    <recommendedName>
        <fullName evidence="4">GGDEF domain-containing protein</fullName>
    </recommendedName>
</protein>
<organism evidence="5 6">
    <name type="scientific">Kosmotoga arenicorallina S304</name>
    <dbReference type="NCBI Taxonomy" id="1453497"/>
    <lineage>
        <taxon>Bacteria</taxon>
        <taxon>Thermotogati</taxon>
        <taxon>Thermotogota</taxon>
        <taxon>Thermotogae</taxon>
        <taxon>Kosmotogales</taxon>
        <taxon>Kosmotogaceae</taxon>
        <taxon>Kosmotoga</taxon>
    </lineage>
</organism>
<comment type="caution">
    <text evidence="5">The sequence shown here is derived from an EMBL/GenBank/DDBJ whole genome shotgun (WGS) entry which is preliminary data.</text>
</comment>
<dbReference type="Pfam" id="PF12469">
    <property type="entry name" value="Cmr2_N"/>
    <property type="match status" value="1"/>
</dbReference>
<proteinExistence type="predicted"/>
<evidence type="ECO:0000259" key="4">
    <source>
        <dbReference type="PROSITE" id="PS50887"/>
    </source>
</evidence>
<evidence type="ECO:0000256" key="2">
    <source>
        <dbReference type="ARBA" id="ARBA00023118"/>
    </source>
</evidence>
<dbReference type="EMBL" id="JFHK01000032">
    <property type="protein sequence ID" value="OAA26690.1"/>
    <property type="molecule type" value="Genomic_DNA"/>
</dbReference>
<dbReference type="InterPro" id="IPR043128">
    <property type="entry name" value="Rev_trsase/Diguanyl_cyclase"/>
</dbReference>
<dbReference type="RefSeq" id="WP_068349146.1">
    <property type="nucleotide sequence ID" value="NZ_JFHK01000032.1"/>
</dbReference>
<sequence length="801" mass="91506">MDWKKKIRALFHDPIIKAYDIPNHENISLSFLGILREHYERGEADKISSSMDRIPLPFERTKENRIMVSFDELKNFVHPLSAKKLDIFSRLPSYEEALSKIKENLLNLKKKNDTDEKLFHALWWHLPDLVDMAAFMPADTRFPNHSIIDHLDSTSALVGCIEEKTLQASLVSITIGPVQSFIAAARKTKDLWAGSYLLSTLIYAGIEYIGKNYGFDNIVFPSMRNLSFTKKSLKDWGVELLEELNTLPSPDNIASLPNRFVAIIPQKSVEKVTDEVERTIKAKWMELAKQAIEYLNQNEAVSHCDADYQLRTFPEIYSTYQPLLSPQEEDIANLMSYYHESDIGEYEKLLKSLTELGAYKPNNGALYPYSFRLLRSKVDAIKNIRYFEKFIDHARNGKTLDGDNWSGDMKAIIEVKDMADEEKVDKLSALNAVKRGFSEKRGVQFPSVEQISKNNKDFFEKIYSLKTDDFSNNYFAILIMDGDRMGKWISGSKALKMGDILSNTIIKRDGENIPLSCLLSKKFESPEDKKIVSSLLERKAIQPSYHRTISRTLNIFASLVELSVKKHGGKLVYAGGDDVLAFLPATTVLSCANEIRKMYSGIENIKLNDESKEISYEFKDEMLYVNGKPYATMMGNSATMSAGIAVVNEKFPLRAALLIAKAAEKTAKDKFDRNSFVVSIVRRSGQITKTGSKWGSKDYDVVNKISEITRFFLEGSASMRTLRKLKFSEYSKGLKLNESEFIESYVPYIIEKSEVKKEKKNEIKDFFRNILNLNSHYYASDVDKPADLLLTQQFLWRGDKR</sequence>
<evidence type="ECO:0000256" key="3">
    <source>
        <dbReference type="SAM" id="Coils"/>
    </source>
</evidence>
<dbReference type="Proteomes" id="UP000077339">
    <property type="component" value="Unassembled WGS sequence"/>
</dbReference>
<accession>A0A176JTS7</accession>
<keyword evidence="3" id="KW-0175">Coiled coil</keyword>
<evidence type="ECO:0000256" key="1">
    <source>
        <dbReference type="ARBA" id="ARBA00022741"/>
    </source>
</evidence>